<feature type="signal peptide" evidence="2">
    <location>
        <begin position="1"/>
        <end position="23"/>
    </location>
</feature>
<keyword evidence="2" id="KW-0732">Signal</keyword>
<reference evidence="4" key="2">
    <citation type="submission" date="2023-11" db="UniProtKB">
        <authorList>
            <consortium name="WormBaseParasite"/>
        </authorList>
    </citation>
    <scope>IDENTIFICATION</scope>
</reference>
<dbReference type="PROSITE" id="PS51257">
    <property type="entry name" value="PROKAR_LIPOPROTEIN"/>
    <property type="match status" value="1"/>
</dbReference>
<keyword evidence="3" id="KW-1185">Reference proteome</keyword>
<evidence type="ECO:0000313" key="3">
    <source>
        <dbReference type="Proteomes" id="UP000050795"/>
    </source>
</evidence>
<proteinExistence type="predicted"/>
<accession>A0AA85JNC7</accession>
<feature type="chain" id="PRO_5041710098" evidence="2">
    <location>
        <begin position="24"/>
        <end position="88"/>
    </location>
</feature>
<evidence type="ECO:0000256" key="1">
    <source>
        <dbReference type="SAM" id="MobiDB-lite"/>
    </source>
</evidence>
<dbReference type="AlphaFoldDB" id="A0AA85JNC7"/>
<evidence type="ECO:0000256" key="2">
    <source>
        <dbReference type="SAM" id="SignalP"/>
    </source>
</evidence>
<reference evidence="3" key="1">
    <citation type="submission" date="2022-06" db="EMBL/GenBank/DDBJ databases">
        <authorList>
            <person name="Berger JAMES D."/>
            <person name="Berger JAMES D."/>
        </authorList>
    </citation>
    <scope>NUCLEOTIDE SEQUENCE [LARGE SCALE GENOMIC DNA]</scope>
</reference>
<dbReference type="Proteomes" id="UP000050795">
    <property type="component" value="Unassembled WGS sequence"/>
</dbReference>
<feature type="compositionally biased region" description="Basic and acidic residues" evidence="1">
    <location>
        <begin position="26"/>
        <end position="48"/>
    </location>
</feature>
<protein>
    <submittedName>
        <fullName evidence="4">Uncharacterized protein</fullName>
    </submittedName>
</protein>
<evidence type="ECO:0000313" key="4">
    <source>
        <dbReference type="WBParaSite" id="TREG1_43050.2"/>
    </source>
</evidence>
<feature type="region of interest" description="Disordered" evidence="1">
    <location>
        <begin position="23"/>
        <end position="71"/>
    </location>
</feature>
<dbReference type="WBParaSite" id="TREG1_43050.2">
    <property type="protein sequence ID" value="TREG1_43050.2"/>
    <property type="gene ID" value="TREG1_43050"/>
</dbReference>
<name>A0AA85JNC7_TRIRE</name>
<sequence>MKKFLSVLFVLVVVAACFDMASGSPEKAKDDVYADEEKKETPKPTDKKRDRRSSQSGKKGVKSSSPAKNFGSPILFLVAPIIATKFLF</sequence>
<organism evidence="3 4">
    <name type="scientific">Trichobilharzia regenti</name>
    <name type="common">Nasal bird schistosome</name>
    <dbReference type="NCBI Taxonomy" id="157069"/>
    <lineage>
        <taxon>Eukaryota</taxon>
        <taxon>Metazoa</taxon>
        <taxon>Spiralia</taxon>
        <taxon>Lophotrochozoa</taxon>
        <taxon>Platyhelminthes</taxon>
        <taxon>Trematoda</taxon>
        <taxon>Digenea</taxon>
        <taxon>Strigeidida</taxon>
        <taxon>Schistosomatoidea</taxon>
        <taxon>Schistosomatidae</taxon>
        <taxon>Trichobilharzia</taxon>
    </lineage>
</organism>
<feature type="compositionally biased region" description="Low complexity" evidence="1">
    <location>
        <begin position="54"/>
        <end position="65"/>
    </location>
</feature>